<evidence type="ECO:0000313" key="2">
    <source>
        <dbReference type="EMBL" id="GGJ92136.1"/>
    </source>
</evidence>
<feature type="region of interest" description="Disordered" evidence="1">
    <location>
        <begin position="21"/>
        <end position="48"/>
    </location>
</feature>
<dbReference type="AlphaFoldDB" id="A0A917PUF0"/>
<feature type="compositionally biased region" description="Basic and acidic residues" evidence="1">
    <location>
        <begin position="38"/>
        <end position="48"/>
    </location>
</feature>
<organism evidence="2 3">
    <name type="scientific">Agromyces bauzanensis</name>
    <dbReference type="NCBI Taxonomy" id="1308924"/>
    <lineage>
        <taxon>Bacteria</taxon>
        <taxon>Bacillati</taxon>
        <taxon>Actinomycetota</taxon>
        <taxon>Actinomycetes</taxon>
        <taxon>Micrococcales</taxon>
        <taxon>Microbacteriaceae</taxon>
        <taxon>Agromyces</taxon>
    </lineage>
</organism>
<comment type="caution">
    <text evidence="2">The sequence shown here is derived from an EMBL/GenBank/DDBJ whole genome shotgun (WGS) entry which is preliminary data.</text>
</comment>
<keyword evidence="3" id="KW-1185">Reference proteome</keyword>
<protein>
    <submittedName>
        <fullName evidence="2">Uncharacterized protein</fullName>
    </submittedName>
</protein>
<gene>
    <name evidence="2" type="ORF">GCM10011372_33280</name>
</gene>
<dbReference type="RefSeq" id="WP_188744528.1">
    <property type="nucleotide sequence ID" value="NZ_BAABFW010000034.1"/>
</dbReference>
<evidence type="ECO:0000313" key="3">
    <source>
        <dbReference type="Proteomes" id="UP000636956"/>
    </source>
</evidence>
<proteinExistence type="predicted"/>
<dbReference type="Proteomes" id="UP000636956">
    <property type="component" value="Unassembled WGS sequence"/>
</dbReference>
<dbReference type="EMBL" id="BMMD01000026">
    <property type="protein sequence ID" value="GGJ92136.1"/>
    <property type="molecule type" value="Genomic_DNA"/>
</dbReference>
<name>A0A917PUF0_9MICO</name>
<accession>A0A917PUF0</accession>
<reference evidence="2" key="1">
    <citation type="journal article" date="2014" name="Int. J. Syst. Evol. Microbiol.">
        <title>Complete genome sequence of Corynebacterium casei LMG S-19264T (=DSM 44701T), isolated from a smear-ripened cheese.</title>
        <authorList>
            <consortium name="US DOE Joint Genome Institute (JGI-PGF)"/>
            <person name="Walter F."/>
            <person name="Albersmeier A."/>
            <person name="Kalinowski J."/>
            <person name="Ruckert C."/>
        </authorList>
    </citation>
    <scope>NUCLEOTIDE SEQUENCE</scope>
    <source>
        <strain evidence="2">CGMCC 1.8984</strain>
    </source>
</reference>
<sequence>MSTDDEPAAVDAFDMTDAAVASAGRDQRDAAPDGTVAELRDIETRPLAERAQGYQELADRLRAELEHSDPSGGVS</sequence>
<evidence type="ECO:0000256" key="1">
    <source>
        <dbReference type="SAM" id="MobiDB-lite"/>
    </source>
</evidence>
<reference evidence="2" key="2">
    <citation type="submission" date="2020-09" db="EMBL/GenBank/DDBJ databases">
        <authorList>
            <person name="Sun Q."/>
            <person name="Zhou Y."/>
        </authorList>
    </citation>
    <scope>NUCLEOTIDE SEQUENCE</scope>
    <source>
        <strain evidence="2">CGMCC 1.8984</strain>
    </source>
</reference>